<evidence type="ECO:0000259" key="7">
    <source>
        <dbReference type="SMART" id="SM00645"/>
    </source>
</evidence>
<dbReference type="Gene3D" id="3.90.70.10">
    <property type="entry name" value="Cysteine proteinases"/>
    <property type="match status" value="1"/>
</dbReference>
<dbReference type="SUPFAM" id="SSF54001">
    <property type="entry name" value="Cysteine proteinases"/>
    <property type="match status" value="1"/>
</dbReference>
<dbReference type="PROSITE" id="PS00639">
    <property type="entry name" value="THIOL_PROTEASE_HIS"/>
    <property type="match status" value="1"/>
</dbReference>
<dbReference type="InterPro" id="IPR038765">
    <property type="entry name" value="Papain-like_cys_pep_sf"/>
</dbReference>
<dbReference type="PRINTS" id="PR00705">
    <property type="entry name" value="PAPAIN"/>
</dbReference>
<dbReference type="InterPro" id="IPR025660">
    <property type="entry name" value="Pept_his_AS"/>
</dbReference>
<keyword evidence="3 6" id="KW-0732">Signal</keyword>
<feature type="domain" description="Cathepsin propeptide inhibitor" evidence="8">
    <location>
        <begin position="45"/>
        <end position="105"/>
    </location>
</feature>
<feature type="signal peptide" evidence="6">
    <location>
        <begin position="1"/>
        <end position="25"/>
    </location>
</feature>
<evidence type="ECO:0000313" key="10">
    <source>
        <dbReference type="Proteomes" id="UP000886520"/>
    </source>
</evidence>
<evidence type="ECO:0000256" key="1">
    <source>
        <dbReference type="ARBA" id="ARBA00008455"/>
    </source>
</evidence>
<accession>A0A9D4U8A3</accession>
<evidence type="ECO:0000256" key="2">
    <source>
        <dbReference type="ARBA" id="ARBA00022670"/>
    </source>
</evidence>
<dbReference type="InterPro" id="IPR000169">
    <property type="entry name" value="Pept_cys_AS"/>
</dbReference>
<dbReference type="Proteomes" id="UP000886520">
    <property type="component" value="Chromosome 22"/>
</dbReference>
<proteinExistence type="inferred from homology"/>
<comment type="similarity">
    <text evidence="1">Belongs to the peptidase C1 family.</text>
</comment>
<dbReference type="InterPro" id="IPR013201">
    <property type="entry name" value="Prot_inhib_I29"/>
</dbReference>
<feature type="chain" id="PRO_5039271702" evidence="6">
    <location>
        <begin position="26"/>
        <end position="362"/>
    </location>
</feature>
<gene>
    <name evidence="9" type="ORF">GOP47_0022730</name>
</gene>
<dbReference type="InterPro" id="IPR000668">
    <property type="entry name" value="Peptidase_C1A_C"/>
</dbReference>
<name>A0A9D4U8A3_ADICA</name>
<evidence type="ECO:0000256" key="3">
    <source>
        <dbReference type="ARBA" id="ARBA00022729"/>
    </source>
</evidence>
<organism evidence="9 10">
    <name type="scientific">Adiantum capillus-veneris</name>
    <name type="common">Maidenhair fern</name>
    <dbReference type="NCBI Taxonomy" id="13818"/>
    <lineage>
        <taxon>Eukaryota</taxon>
        <taxon>Viridiplantae</taxon>
        <taxon>Streptophyta</taxon>
        <taxon>Embryophyta</taxon>
        <taxon>Tracheophyta</taxon>
        <taxon>Polypodiopsida</taxon>
        <taxon>Polypodiidae</taxon>
        <taxon>Polypodiales</taxon>
        <taxon>Pteridineae</taxon>
        <taxon>Pteridaceae</taxon>
        <taxon>Vittarioideae</taxon>
        <taxon>Adiantum</taxon>
    </lineage>
</organism>
<evidence type="ECO:0000256" key="6">
    <source>
        <dbReference type="SAM" id="SignalP"/>
    </source>
</evidence>
<dbReference type="AlphaFoldDB" id="A0A9D4U8A3"/>
<dbReference type="PROSITE" id="PS00640">
    <property type="entry name" value="THIOL_PROTEASE_ASN"/>
    <property type="match status" value="1"/>
</dbReference>
<dbReference type="InterPro" id="IPR025661">
    <property type="entry name" value="Pept_asp_AS"/>
</dbReference>
<dbReference type="Pfam" id="PF08246">
    <property type="entry name" value="Inhibitor_I29"/>
    <property type="match status" value="1"/>
</dbReference>
<keyword evidence="4" id="KW-0378">Hydrolase</keyword>
<keyword evidence="2" id="KW-0645">Protease</keyword>
<dbReference type="SMART" id="SM00645">
    <property type="entry name" value="Pept_C1"/>
    <property type="match status" value="1"/>
</dbReference>
<feature type="domain" description="Peptidase C1A papain C-terminal" evidence="7">
    <location>
        <begin position="133"/>
        <end position="352"/>
    </location>
</feature>
<dbReference type="FunFam" id="3.90.70.10:FF:000067">
    <property type="entry name" value="Senescence-specific cysteine protease"/>
    <property type="match status" value="1"/>
</dbReference>
<reference evidence="9" key="1">
    <citation type="submission" date="2021-01" db="EMBL/GenBank/DDBJ databases">
        <title>Adiantum capillus-veneris genome.</title>
        <authorList>
            <person name="Fang Y."/>
            <person name="Liao Q."/>
        </authorList>
    </citation>
    <scope>NUCLEOTIDE SEQUENCE</scope>
    <source>
        <strain evidence="9">H3</strain>
        <tissue evidence="9">Leaf</tissue>
    </source>
</reference>
<dbReference type="Pfam" id="PF00112">
    <property type="entry name" value="Peptidase_C1"/>
    <property type="match status" value="1"/>
</dbReference>
<protein>
    <submittedName>
        <fullName evidence="9">Uncharacterized protein</fullName>
    </submittedName>
</protein>
<evidence type="ECO:0000256" key="4">
    <source>
        <dbReference type="ARBA" id="ARBA00022801"/>
    </source>
</evidence>
<dbReference type="GO" id="GO:0006508">
    <property type="term" value="P:proteolysis"/>
    <property type="evidence" value="ECO:0007669"/>
    <property type="project" value="UniProtKB-KW"/>
</dbReference>
<dbReference type="SMART" id="SM00848">
    <property type="entry name" value="Inhibitor_I29"/>
    <property type="match status" value="1"/>
</dbReference>
<dbReference type="InterPro" id="IPR039417">
    <property type="entry name" value="Peptidase_C1A_papain-like"/>
</dbReference>
<evidence type="ECO:0000313" key="9">
    <source>
        <dbReference type="EMBL" id="KAI5062191.1"/>
    </source>
</evidence>
<dbReference type="GO" id="GO:0008234">
    <property type="term" value="F:cysteine-type peptidase activity"/>
    <property type="evidence" value="ECO:0007669"/>
    <property type="project" value="InterPro"/>
</dbReference>
<dbReference type="EMBL" id="JABFUD020000022">
    <property type="protein sequence ID" value="KAI5062191.1"/>
    <property type="molecule type" value="Genomic_DNA"/>
</dbReference>
<evidence type="ECO:0000259" key="8">
    <source>
        <dbReference type="SMART" id="SM00848"/>
    </source>
</evidence>
<keyword evidence="10" id="KW-1185">Reference proteome</keyword>
<sequence>MASSPPLSLALLLASSFLLLSLASARHLQYQPEDLSSEDRLLQLFESWISKHSRNYTSADGSSQKHSRFQVFKENLRYIHSHNHGKQASHKLGLTRFADLTLEEFRTRHLGFRLPANPKPLRQVRSTCNANVLPSAVDWRQKGAVTAVKDQGQCGSCWAFSSIGAIEGAHAIATGQLVSLSEQELVSCVHTNYGCNGGLMDPSFEWVVKNGGINTEVGYPYVSGAGTAKFCKWLKKMKKSVKIYGYEDVQPDNEDALTCAVAQQPVSVAINAGTRDFQLYAGGVFNSCSDDPNDIDHAVLAVGYGSEHGKDYWIVKNSWTEDWGLDGYVHIERSSGNPRGVCGIHSFPSYPLGKPSSTSSAM</sequence>
<dbReference type="CDD" id="cd02248">
    <property type="entry name" value="Peptidase_C1A"/>
    <property type="match status" value="1"/>
</dbReference>
<keyword evidence="5" id="KW-1015">Disulfide bond</keyword>
<dbReference type="PANTHER" id="PTHR12411">
    <property type="entry name" value="CYSTEINE PROTEASE FAMILY C1-RELATED"/>
    <property type="match status" value="1"/>
</dbReference>
<dbReference type="InterPro" id="IPR013128">
    <property type="entry name" value="Peptidase_C1A"/>
</dbReference>
<dbReference type="PROSITE" id="PS00139">
    <property type="entry name" value="THIOL_PROTEASE_CYS"/>
    <property type="match status" value="1"/>
</dbReference>
<comment type="caution">
    <text evidence="9">The sequence shown here is derived from an EMBL/GenBank/DDBJ whole genome shotgun (WGS) entry which is preliminary data.</text>
</comment>
<evidence type="ECO:0000256" key="5">
    <source>
        <dbReference type="ARBA" id="ARBA00023157"/>
    </source>
</evidence>
<dbReference type="OrthoDB" id="10253408at2759"/>